<evidence type="ECO:0000256" key="3">
    <source>
        <dbReference type="ARBA" id="ARBA00022741"/>
    </source>
</evidence>
<keyword evidence="7 9" id="KW-0413">Isomerase</keyword>
<dbReference type="InterPro" id="IPR013758">
    <property type="entry name" value="Topo_IIA_A/C_ab"/>
</dbReference>
<evidence type="ECO:0000256" key="10">
    <source>
        <dbReference type="PROSITE-ProRule" id="PRU01384"/>
    </source>
</evidence>
<evidence type="ECO:0000256" key="5">
    <source>
        <dbReference type="ARBA" id="ARBA00023029"/>
    </source>
</evidence>
<dbReference type="HAMAP" id="MF_01897">
    <property type="entry name" value="GyrA"/>
    <property type="match status" value="1"/>
</dbReference>
<feature type="active site" description="O-(5'-phospho-DNA)-tyrosine intermediate" evidence="9 10">
    <location>
        <position position="130"/>
    </location>
</feature>
<evidence type="ECO:0000256" key="11">
    <source>
        <dbReference type="SAM" id="MobiDB-lite"/>
    </source>
</evidence>
<comment type="similarity">
    <text evidence="2 9">Belongs to the type II topoisomerase GyrA/ParC subunit family.</text>
</comment>
<reference evidence="13" key="1">
    <citation type="submission" date="2022-06" db="EMBL/GenBank/DDBJ databases">
        <title>Isolation of gut microbiota from human fecal samples.</title>
        <authorList>
            <person name="Pamer E.G."/>
            <person name="Barat B."/>
            <person name="Waligurski E."/>
            <person name="Medina S."/>
            <person name="Paddock L."/>
            <person name="Mostad J."/>
        </authorList>
    </citation>
    <scope>NUCLEOTIDE SEQUENCE</scope>
    <source>
        <strain evidence="13">DFI.7.96</strain>
    </source>
</reference>
<dbReference type="InterPro" id="IPR002205">
    <property type="entry name" value="Topo_IIA_dom_A"/>
</dbReference>
<organism evidence="13 14">
    <name type="scientific">Bittarella massiliensis</name>
    <name type="common">ex Durand et al. 2017</name>
    <dbReference type="NCBI Taxonomy" id="1720313"/>
    <lineage>
        <taxon>Bacteria</taxon>
        <taxon>Bacillati</taxon>
        <taxon>Bacillota</taxon>
        <taxon>Clostridia</taxon>
        <taxon>Eubacteriales</taxon>
        <taxon>Oscillospiraceae</taxon>
        <taxon>Bittarella (ex Durand et al. 2017)</taxon>
    </lineage>
</organism>
<gene>
    <name evidence="9 13" type="primary">gyrA</name>
    <name evidence="13" type="ORF">NE646_03290</name>
</gene>
<protein>
    <recommendedName>
        <fullName evidence="9">DNA gyrase subunit A</fullName>
        <ecNumber evidence="9">5.6.2.2</ecNumber>
    </recommendedName>
</protein>
<evidence type="ECO:0000256" key="4">
    <source>
        <dbReference type="ARBA" id="ARBA00022840"/>
    </source>
</evidence>
<keyword evidence="6 9" id="KW-0238">DNA-binding</keyword>
<dbReference type="InterPro" id="IPR050220">
    <property type="entry name" value="Type_II_DNA_Topoisomerases"/>
</dbReference>
<dbReference type="GO" id="GO:0003677">
    <property type="term" value="F:DNA binding"/>
    <property type="evidence" value="ECO:0007669"/>
    <property type="project" value="UniProtKB-UniRule"/>
</dbReference>
<dbReference type="Gene3D" id="2.120.10.90">
    <property type="entry name" value="DNA gyrase/topoisomerase IV, subunit A, C-terminal"/>
    <property type="match status" value="1"/>
</dbReference>
<dbReference type="NCBIfam" id="NF004044">
    <property type="entry name" value="PRK05561.1"/>
    <property type="match status" value="1"/>
</dbReference>
<comment type="miscellaneous">
    <text evidence="9">Few gyrases are as efficient as E.coli at forming negative supercoils. Not all organisms have 2 type II topoisomerases; in organisms with a single type II topoisomerase this enzyme also has to decatenate newly replicated chromosomes.</text>
</comment>
<dbReference type="NCBIfam" id="NF004043">
    <property type="entry name" value="PRK05560.1"/>
    <property type="match status" value="1"/>
</dbReference>
<dbReference type="InterPro" id="IPR035516">
    <property type="entry name" value="Gyrase/topoIV_suA_C"/>
</dbReference>
<dbReference type="GO" id="GO:0006265">
    <property type="term" value="P:DNA topological change"/>
    <property type="evidence" value="ECO:0007669"/>
    <property type="project" value="UniProtKB-UniRule"/>
</dbReference>
<dbReference type="GO" id="GO:0005524">
    <property type="term" value="F:ATP binding"/>
    <property type="evidence" value="ECO:0007669"/>
    <property type="project" value="UniProtKB-UniRule"/>
</dbReference>
<proteinExistence type="inferred from homology"/>
<feature type="compositionally biased region" description="Low complexity" evidence="11">
    <location>
        <begin position="834"/>
        <end position="845"/>
    </location>
</feature>
<dbReference type="PROSITE" id="PS52040">
    <property type="entry name" value="TOPO_IIA"/>
    <property type="match status" value="1"/>
</dbReference>
<evidence type="ECO:0000256" key="1">
    <source>
        <dbReference type="ARBA" id="ARBA00000185"/>
    </source>
</evidence>
<dbReference type="CDD" id="cd00187">
    <property type="entry name" value="TOP4c"/>
    <property type="match status" value="1"/>
</dbReference>
<evidence type="ECO:0000256" key="7">
    <source>
        <dbReference type="ARBA" id="ARBA00023235"/>
    </source>
</evidence>
<dbReference type="Gene3D" id="3.30.1360.40">
    <property type="match status" value="1"/>
</dbReference>
<dbReference type="SMART" id="SM00434">
    <property type="entry name" value="TOP4c"/>
    <property type="match status" value="1"/>
</dbReference>
<dbReference type="SUPFAM" id="SSF56719">
    <property type="entry name" value="Type II DNA topoisomerase"/>
    <property type="match status" value="1"/>
</dbReference>
<dbReference type="InterPro" id="IPR013757">
    <property type="entry name" value="Topo_IIA_A_a_sf"/>
</dbReference>
<dbReference type="Gene3D" id="3.90.199.10">
    <property type="entry name" value="Topoisomerase II, domain 5"/>
    <property type="match status" value="1"/>
</dbReference>
<dbReference type="InterPro" id="IPR013760">
    <property type="entry name" value="Topo_IIA-like_dom_sf"/>
</dbReference>
<comment type="subunit">
    <text evidence="8">Heterotetramer composed of ParC and ParE.</text>
</comment>
<evidence type="ECO:0000256" key="8">
    <source>
        <dbReference type="ARBA" id="ARBA00063644"/>
    </source>
</evidence>
<dbReference type="Gene3D" id="1.10.268.10">
    <property type="entry name" value="Topoisomerase, domain 3"/>
    <property type="match status" value="1"/>
</dbReference>
<dbReference type="RefSeq" id="WP_256135472.1">
    <property type="nucleotide sequence ID" value="NZ_JANGAB010000001.1"/>
</dbReference>
<feature type="compositionally biased region" description="Acidic residues" evidence="11">
    <location>
        <begin position="815"/>
        <end position="828"/>
    </location>
</feature>
<comment type="subcellular location">
    <subcellularLocation>
        <location evidence="9">Cytoplasm</location>
    </subcellularLocation>
</comment>
<feature type="region of interest" description="Disordered" evidence="11">
    <location>
        <begin position="806"/>
        <end position="845"/>
    </location>
</feature>
<dbReference type="GO" id="GO:0005737">
    <property type="term" value="C:cytoplasm"/>
    <property type="evidence" value="ECO:0007669"/>
    <property type="project" value="UniProtKB-SubCell"/>
</dbReference>
<dbReference type="SUPFAM" id="SSF101904">
    <property type="entry name" value="GyrA/ParC C-terminal domain-like"/>
    <property type="match status" value="1"/>
</dbReference>
<dbReference type="FunFam" id="1.10.268.10:FF:000001">
    <property type="entry name" value="DNA gyrase subunit A"/>
    <property type="match status" value="1"/>
</dbReference>
<dbReference type="NCBIfam" id="TIGR01063">
    <property type="entry name" value="gyrA"/>
    <property type="match status" value="1"/>
</dbReference>
<dbReference type="GO" id="GO:0034335">
    <property type="term" value="F:DNA negative supercoiling activity"/>
    <property type="evidence" value="ECO:0007669"/>
    <property type="project" value="UniProtKB-ARBA"/>
</dbReference>
<dbReference type="FunFam" id="2.120.10.90:FF:000005">
    <property type="entry name" value="DNA topoisomerase 4 subunit A"/>
    <property type="match status" value="1"/>
</dbReference>
<evidence type="ECO:0000256" key="2">
    <source>
        <dbReference type="ARBA" id="ARBA00008263"/>
    </source>
</evidence>
<accession>A0AAW5K9V2</accession>
<dbReference type="InterPro" id="IPR005743">
    <property type="entry name" value="GyrA"/>
</dbReference>
<evidence type="ECO:0000256" key="6">
    <source>
        <dbReference type="ARBA" id="ARBA00023125"/>
    </source>
</evidence>
<dbReference type="GO" id="GO:0005694">
    <property type="term" value="C:chromosome"/>
    <property type="evidence" value="ECO:0007669"/>
    <property type="project" value="InterPro"/>
</dbReference>
<dbReference type="PANTHER" id="PTHR43493">
    <property type="entry name" value="DNA GYRASE/TOPOISOMERASE SUBUNIT A"/>
    <property type="match status" value="1"/>
</dbReference>
<dbReference type="Pfam" id="PF03989">
    <property type="entry name" value="DNA_gyraseA_C"/>
    <property type="match status" value="6"/>
</dbReference>
<dbReference type="GO" id="GO:0009330">
    <property type="term" value="C:DNA topoisomerase type II (double strand cut, ATP-hydrolyzing) complex"/>
    <property type="evidence" value="ECO:0007669"/>
    <property type="project" value="TreeGrafter"/>
</dbReference>
<dbReference type="FunFam" id="3.90.199.10:FF:000001">
    <property type="entry name" value="DNA gyrase subunit A"/>
    <property type="match status" value="1"/>
</dbReference>
<comment type="subunit">
    <text evidence="9">Heterotetramer, composed of two GyrA and two GyrB chains. In the heterotetramer, GyrA contains the active site tyrosine that forms a transient covalent intermediate with DNA, while GyrB binds cofactors and catalyzes ATP hydrolysis.</text>
</comment>
<evidence type="ECO:0000259" key="12">
    <source>
        <dbReference type="PROSITE" id="PS52040"/>
    </source>
</evidence>
<keyword evidence="4 9" id="KW-0067">ATP-binding</keyword>
<comment type="caution">
    <text evidence="13">The sequence shown here is derived from an EMBL/GenBank/DDBJ whole genome shotgun (WGS) entry which is preliminary data.</text>
</comment>
<dbReference type="AlphaFoldDB" id="A0AAW5K9V2"/>
<keyword evidence="5 9" id="KW-0799">Topoisomerase</keyword>
<feature type="domain" description="Topo IIA-type catalytic" evidence="12">
    <location>
        <begin position="42"/>
        <end position="506"/>
    </location>
</feature>
<name>A0AAW5K9V2_9FIRM</name>
<evidence type="ECO:0000313" key="14">
    <source>
        <dbReference type="Proteomes" id="UP001205063"/>
    </source>
</evidence>
<comment type="function">
    <text evidence="9">A type II topoisomerase that negatively supercoils closed circular double-stranded (ds) DNA in an ATP-dependent manner to modulate DNA topology and maintain chromosomes in an underwound state. Negative supercoiling favors strand separation, and DNA replication, transcription, recombination and repair, all of which involve strand separation. Also able to catalyze the interconversion of other topological isomers of dsDNA rings, including catenanes and knotted rings. Type II topoisomerases break and join 2 DNA strands simultaneously in an ATP-dependent manner.</text>
</comment>
<evidence type="ECO:0000313" key="13">
    <source>
        <dbReference type="EMBL" id="MCQ4948697.1"/>
    </source>
</evidence>
<dbReference type="FunFam" id="3.30.1360.40:FF:000002">
    <property type="entry name" value="DNA gyrase subunit A"/>
    <property type="match status" value="1"/>
</dbReference>
<dbReference type="EC" id="5.6.2.2" evidence="9"/>
<evidence type="ECO:0000256" key="9">
    <source>
        <dbReference type="HAMAP-Rule" id="MF_01897"/>
    </source>
</evidence>
<dbReference type="Pfam" id="PF00521">
    <property type="entry name" value="DNA_topoisoIV"/>
    <property type="match status" value="1"/>
</dbReference>
<keyword evidence="9" id="KW-0963">Cytoplasm</keyword>
<dbReference type="PANTHER" id="PTHR43493:SF5">
    <property type="entry name" value="DNA GYRASE SUBUNIT A, CHLOROPLASTIC_MITOCHONDRIAL"/>
    <property type="match status" value="1"/>
</dbReference>
<dbReference type="InterPro" id="IPR006691">
    <property type="entry name" value="GyrA/parC_rep"/>
</dbReference>
<dbReference type="EMBL" id="JANGAB010000001">
    <property type="protein sequence ID" value="MCQ4948697.1"/>
    <property type="molecule type" value="Genomic_DNA"/>
</dbReference>
<keyword evidence="3 9" id="KW-0547">Nucleotide-binding</keyword>
<dbReference type="GO" id="GO:0006261">
    <property type="term" value="P:DNA-templated DNA replication"/>
    <property type="evidence" value="ECO:0007669"/>
    <property type="project" value="UniProtKB-UniRule"/>
</dbReference>
<comment type="catalytic activity">
    <reaction evidence="1 9 10">
        <text>ATP-dependent breakage, passage and rejoining of double-stranded DNA.</text>
        <dbReference type="EC" id="5.6.2.2"/>
    </reaction>
</comment>
<feature type="short sequence motif" description="GyrA-box" evidence="9">
    <location>
        <begin position="533"/>
        <end position="539"/>
    </location>
</feature>
<dbReference type="Proteomes" id="UP001205063">
    <property type="component" value="Unassembled WGS sequence"/>
</dbReference>
<sequence>MSTGESVTPAADNTKVIVVDLEKEMKKSYLDYSMAVIVGRALPDVRDGLKPVHRRILYTMFERGLTASKAFRKCADTVGSVLGSYHPHGDAAVYDAMVRLAQDFSLRYPLVQGQGNFGSIDGDPPAAYRYTESKMSRISEYMLQDIEKETVDFVPNYDDRLQEPSVLPSRFPNLLVNGSTGIAVGMATNIPPHNMREVIEGMNFLIDNPDASVAELMDHIKGPDFPTGGIIMGYSGIRAAYATGRGKITLRGRAEIVEGKNGRNQIIITEIPYMVNKSRLVSSIADLVKEKRVDGISSLKDQSNMQGIHIVVELKKDAIPQVILNQLYSYTQLQETVGVIMLAMSGGEPKVLSLKEMLQQYIDFQKSVITRRTQFDLKKARERAHILEGLKIALDFIDEVIAILRESKTIPEGKERLMERFGFDDVQASAIVAMRLGQLTGLERSKIEEELAALMVQIGELETILADEGKLLSIIKEEANEIKEKYGDDRRTEIAAVSGEVDIEDLIPQEECVLTLTHYGYIKRQPVSTYKTQRRGGRGLSGMTRREEDFAEELFVCSSHDYVLFMTNRGRLYRQKCYQVPEGSRGSRGINIVNLLPLEENEKVTSMIKVTEFTDDQYLIMVTRQGVIKRTALSAFYTNRKGGLICITLDEGDELAWCRLTGGQNQLIVATRMGKAIRFDENDVRPLGRSARGVKAIALEEGDQVIGMARVREGATLVTVTEKGLGRRTDLSEYRLQARGGKGITNYKQVEQNGQVCNIKVVDEEDDLILIASNGVIIRISVADISVQSRYAQGVRVMRVPEGERVVTMARTAREEEEPGEDDQEEPPADTSNPASEAPSQEPEE</sequence>